<keyword evidence="1" id="KW-0378">Hydrolase</keyword>
<dbReference type="CDD" id="cd02603">
    <property type="entry name" value="HAD_sEH-N_like"/>
    <property type="match status" value="1"/>
</dbReference>
<dbReference type="AlphaFoldDB" id="A0A2V4B883"/>
<reference evidence="1 2" key="1">
    <citation type="submission" date="2016-07" db="EMBL/GenBank/DDBJ databases">
        <title>Draft genome sequence of Prauserella muralis DSM 45305, isolated from a mould-covered wall in an indoor environment.</title>
        <authorList>
            <person name="Ruckert C."/>
            <person name="Albersmeier A."/>
            <person name="Jiang C.-L."/>
            <person name="Jiang Y."/>
            <person name="Kalinowski J."/>
            <person name="Schneider O."/>
            <person name="Winkler A."/>
            <person name="Zotchev S.B."/>
        </authorList>
    </citation>
    <scope>NUCLEOTIDE SEQUENCE [LARGE SCALE GENOMIC DNA]</scope>
    <source>
        <strain evidence="1 2">DSM 45305</strain>
    </source>
</reference>
<dbReference type="PANTHER" id="PTHR43611">
    <property type="entry name" value="ALPHA-D-GLUCOSE 1-PHOSPHATE PHOSPHATASE"/>
    <property type="match status" value="1"/>
</dbReference>
<dbReference type="NCBIfam" id="TIGR01509">
    <property type="entry name" value="HAD-SF-IA-v3"/>
    <property type="match status" value="1"/>
</dbReference>
<name>A0A2V4B883_9PSEU</name>
<keyword evidence="2" id="KW-1185">Reference proteome</keyword>
<proteinExistence type="predicted"/>
<dbReference type="EMBL" id="MASW01000001">
    <property type="protein sequence ID" value="PXY31468.1"/>
    <property type="molecule type" value="Genomic_DNA"/>
</dbReference>
<dbReference type="Proteomes" id="UP000249915">
    <property type="component" value="Unassembled WGS sequence"/>
</dbReference>
<dbReference type="InterPro" id="IPR006439">
    <property type="entry name" value="HAD-SF_hydro_IA"/>
</dbReference>
<dbReference type="RefSeq" id="WP_245992316.1">
    <property type="nucleotide sequence ID" value="NZ_MASW01000001.1"/>
</dbReference>
<dbReference type="PRINTS" id="PR00413">
    <property type="entry name" value="HADHALOGNASE"/>
</dbReference>
<dbReference type="SFLD" id="SFLDG01129">
    <property type="entry name" value="C1.5:_HAD__Beta-PGM__Phosphata"/>
    <property type="match status" value="1"/>
</dbReference>
<dbReference type="Pfam" id="PF00702">
    <property type="entry name" value="Hydrolase"/>
    <property type="match status" value="1"/>
</dbReference>
<dbReference type="SFLD" id="SFLDS00003">
    <property type="entry name" value="Haloacid_Dehalogenase"/>
    <property type="match status" value="1"/>
</dbReference>
<evidence type="ECO:0000313" key="1">
    <source>
        <dbReference type="EMBL" id="PXY31468.1"/>
    </source>
</evidence>
<dbReference type="InterPro" id="IPR036412">
    <property type="entry name" value="HAD-like_sf"/>
</dbReference>
<gene>
    <name evidence="1" type="ORF">BAY60_03565</name>
</gene>
<protein>
    <submittedName>
        <fullName evidence="1">HAD family hydrolase</fullName>
    </submittedName>
</protein>
<dbReference type="Gene3D" id="3.40.50.1000">
    <property type="entry name" value="HAD superfamily/HAD-like"/>
    <property type="match status" value="1"/>
</dbReference>
<comment type="caution">
    <text evidence="1">The sequence shown here is derived from an EMBL/GenBank/DDBJ whole genome shotgun (WGS) entry which is preliminary data.</text>
</comment>
<dbReference type="SUPFAM" id="SSF56784">
    <property type="entry name" value="HAD-like"/>
    <property type="match status" value="1"/>
</dbReference>
<evidence type="ECO:0000313" key="2">
    <source>
        <dbReference type="Proteomes" id="UP000249915"/>
    </source>
</evidence>
<sequence>MTTRWLVFDYGEVLCSRTEAIPKLAARMGVPAETFEPAYWACRDAYDRGASDALYWQAVGATVGVDVDTVLSDELTRLDIEGWSHVEPSTVELLEALAEAGSALALLSNAPVSFARFAERQPWARHFRELVFSGDLGIAKPDSAIFEVLLARLGADPADCLFFDDKQANVDGARAAGLRAHRWLGPYTAAAV</sequence>
<dbReference type="InterPro" id="IPR023214">
    <property type="entry name" value="HAD_sf"/>
</dbReference>
<accession>A0A2V4B883</accession>
<dbReference type="PANTHER" id="PTHR43611:SF3">
    <property type="entry name" value="FLAVIN MONONUCLEOTIDE HYDROLASE 1, CHLOROPLATIC"/>
    <property type="match status" value="1"/>
</dbReference>
<organism evidence="1 2">
    <name type="scientific">Prauserella muralis</name>
    <dbReference type="NCBI Taxonomy" id="588067"/>
    <lineage>
        <taxon>Bacteria</taxon>
        <taxon>Bacillati</taxon>
        <taxon>Actinomycetota</taxon>
        <taxon>Actinomycetes</taxon>
        <taxon>Pseudonocardiales</taxon>
        <taxon>Pseudonocardiaceae</taxon>
        <taxon>Prauserella</taxon>
    </lineage>
</organism>
<dbReference type="GO" id="GO:0016787">
    <property type="term" value="F:hydrolase activity"/>
    <property type="evidence" value="ECO:0007669"/>
    <property type="project" value="UniProtKB-KW"/>
</dbReference>